<dbReference type="PROSITE" id="PS00957">
    <property type="entry name" value="NAD_G3PDH"/>
    <property type="match status" value="1"/>
</dbReference>
<evidence type="ECO:0000256" key="2">
    <source>
        <dbReference type="ARBA" id="ARBA00022516"/>
    </source>
</evidence>
<feature type="binding site" evidence="9">
    <location>
        <position position="268"/>
    </location>
    <ligand>
        <name>sn-glycerol 3-phosphate</name>
        <dbReference type="ChEBI" id="CHEBI:57597"/>
    </ligand>
</feature>
<feature type="domain" description="Glycerol-3-phosphate dehydrogenase NAD-dependent N-terminal" evidence="15">
    <location>
        <begin position="17"/>
        <end position="171"/>
    </location>
</feature>
<dbReference type="GO" id="GO:0141152">
    <property type="term" value="F:glycerol-3-phosphate dehydrogenase (NAD+) activity"/>
    <property type="evidence" value="ECO:0007669"/>
    <property type="project" value="RHEA"/>
</dbReference>
<feature type="binding site" evidence="12">
    <location>
        <position position="268"/>
    </location>
    <ligand>
        <name>NAD(+)</name>
        <dbReference type="ChEBI" id="CHEBI:57540"/>
    </ligand>
</feature>
<feature type="binding site" evidence="9">
    <location>
        <position position="292"/>
    </location>
    <ligand>
        <name>NADPH</name>
        <dbReference type="ChEBI" id="CHEBI:57783"/>
    </ligand>
</feature>
<sequence length="346" mass="35277">MQVCPEVTPDSIPAARKITILGAGAWGTAVAMALAGRHDVLLWGRNGEAMAAMAASGENSYLPGFPLPPQLRISADFDAAVAHASGEQGLLIAACPVAGLRPMLHQLKDKAIGNLVWLCKGFEGGTGLLPHQIVQEVLGDKIPGGALSGPSFAQEVARGLPCALTIASHSAALRGAVVSALHGGTIRVYASDDLVGVEVGGAVKNVLAIATGVADGLGLGLNARAALITRGLAEITRLGTALGGQTETFMGLTGMGDLILTCTGELSRNRRVGLGLAQGKALATIVAELGHVAEGVPCAKAVRELARRMGVDMPITNAVAGVLFDGDLPHVMVQQLLSRDPRAEVA</sequence>
<dbReference type="GO" id="GO:0005829">
    <property type="term" value="C:cytosol"/>
    <property type="evidence" value="ECO:0007669"/>
    <property type="project" value="TreeGrafter"/>
</dbReference>
<organism evidence="17 18">
    <name type="scientific">Janthinobacterium lividum</name>
    <dbReference type="NCBI Taxonomy" id="29581"/>
    <lineage>
        <taxon>Bacteria</taxon>
        <taxon>Pseudomonadati</taxon>
        <taxon>Pseudomonadota</taxon>
        <taxon>Betaproteobacteria</taxon>
        <taxon>Burkholderiales</taxon>
        <taxon>Oxalobacteraceae</taxon>
        <taxon>Janthinobacterium</taxon>
    </lineage>
</organism>
<comment type="pathway">
    <text evidence="9">Membrane lipid metabolism; glycerophospholipid metabolism.</text>
</comment>
<dbReference type="InterPro" id="IPR008927">
    <property type="entry name" value="6-PGluconate_DH-like_C_sf"/>
</dbReference>
<dbReference type="AlphaFoldDB" id="A0A1S1U207"/>
<dbReference type="HAMAP" id="MF_00394">
    <property type="entry name" value="NAD_Glyc3P_dehydrog"/>
    <property type="match status" value="1"/>
</dbReference>
<feature type="binding site" evidence="9">
    <location>
        <position position="204"/>
    </location>
    <ligand>
        <name>sn-glycerol 3-phosphate</name>
        <dbReference type="ChEBI" id="CHEBI:57597"/>
    </ligand>
</feature>
<dbReference type="PANTHER" id="PTHR11728:SF1">
    <property type="entry name" value="GLYCEROL-3-PHOSPHATE DEHYDROGENASE [NAD(+)] 2, CHLOROPLASTIC"/>
    <property type="match status" value="1"/>
</dbReference>
<feature type="binding site" evidence="9">
    <location>
        <position position="61"/>
    </location>
    <ligand>
        <name>NADPH</name>
        <dbReference type="ChEBI" id="CHEBI:57783"/>
    </ligand>
</feature>
<feature type="binding site" evidence="9">
    <location>
        <position position="120"/>
    </location>
    <ligand>
        <name>sn-glycerol 3-phosphate</name>
        <dbReference type="ChEBI" id="CHEBI:57597"/>
    </ligand>
</feature>
<evidence type="ECO:0000256" key="6">
    <source>
        <dbReference type="ARBA" id="ARBA00023098"/>
    </source>
</evidence>
<comment type="subcellular location">
    <subcellularLocation>
        <location evidence="9">Cytoplasm</location>
    </subcellularLocation>
</comment>
<feature type="binding site" evidence="9">
    <location>
        <position position="257"/>
    </location>
    <ligand>
        <name>sn-glycerol 3-phosphate</name>
        <dbReference type="ChEBI" id="CHEBI:57597"/>
    </ligand>
</feature>
<feature type="domain" description="Glycerol-3-phosphate dehydrogenase NAD-dependent C-terminal" evidence="16">
    <location>
        <begin position="193"/>
        <end position="333"/>
    </location>
</feature>
<keyword evidence="9" id="KW-0963">Cytoplasm</keyword>
<dbReference type="Pfam" id="PF07479">
    <property type="entry name" value="NAD_Gly3P_dh_C"/>
    <property type="match status" value="1"/>
</dbReference>
<keyword evidence="2 9" id="KW-0444">Lipid biosynthesis</keyword>
<evidence type="ECO:0000256" key="1">
    <source>
        <dbReference type="ARBA" id="ARBA00011009"/>
    </source>
</evidence>
<dbReference type="GO" id="GO:0005975">
    <property type="term" value="P:carbohydrate metabolic process"/>
    <property type="evidence" value="ECO:0007669"/>
    <property type="project" value="InterPro"/>
</dbReference>
<keyword evidence="5 9" id="KW-0520">NAD</keyword>
<evidence type="ECO:0000256" key="12">
    <source>
        <dbReference type="PIRSR" id="PIRSR000114-3"/>
    </source>
</evidence>
<accession>A0A1S1U207</accession>
<dbReference type="GO" id="GO:0008654">
    <property type="term" value="P:phospholipid biosynthetic process"/>
    <property type="evidence" value="ECO:0007669"/>
    <property type="project" value="UniProtKB-KW"/>
</dbReference>
<dbReference type="Pfam" id="PF01210">
    <property type="entry name" value="NAD_Gly3P_dh_N"/>
    <property type="match status" value="1"/>
</dbReference>
<feature type="binding site" evidence="9">
    <location>
        <position position="26"/>
    </location>
    <ligand>
        <name>NADPH</name>
        <dbReference type="ChEBI" id="CHEBI:57783"/>
    </ligand>
</feature>
<evidence type="ECO:0000256" key="5">
    <source>
        <dbReference type="ARBA" id="ARBA00023027"/>
    </source>
</evidence>
<evidence type="ECO:0000313" key="17">
    <source>
        <dbReference type="EMBL" id="OHV94148.1"/>
    </source>
</evidence>
<dbReference type="EC" id="1.1.1.94" evidence="9"/>
<feature type="binding site" evidence="9">
    <location>
        <position position="45"/>
    </location>
    <ligand>
        <name>NADPH</name>
        <dbReference type="ChEBI" id="CHEBI:57783"/>
    </ligand>
</feature>
<dbReference type="GO" id="GO:0046168">
    <property type="term" value="P:glycerol-3-phosphate catabolic process"/>
    <property type="evidence" value="ECO:0007669"/>
    <property type="project" value="InterPro"/>
</dbReference>
<gene>
    <name evidence="9" type="primary">gpsA</name>
    <name evidence="17" type="ORF">AKG95_26625</name>
</gene>
<dbReference type="SUPFAM" id="SSF48179">
    <property type="entry name" value="6-phosphogluconate dehydrogenase C-terminal domain-like"/>
    <property type="match status" value="1"/>
</dbReference>
<dbReference type="SUPFAM" id="SSF51735">
    <property type="entry name" value="NAD(P)-binding Rossmann-fold domains"/>
    <property type="match status" value="1"/>
</dbReference>
<dbReference type="GO" id="GO:0141153">
    <property type="term" value="F:glycerol-3-phosphate dehydrogenase (NADP+) activity"/>
    <property type="evidence" value="ECO:0007669"/>
    <property type="project" value="RHEA"/>
</dbReference>
<feature type="binding site" evidence="12">
    <location>
        <begin position="22"/>
        <end position="27"/>
    </location>
    <ligand>
        <name>NAD(+)</name>
        <dbReference type="ChEBI" id="CHEBI:57540"/>
    </ligand>
</feature>
<feature type="binding site" evidence="9">
    <location>
        <position position="267"/>
    </location>
    <ligand>
        <name>sn-glycerol 3-phosphate</name>
        <dbReference type="ChEBI" id="CHEBI:57597"/>
    </ligand>
</feature>
<feature type="binding site" evidence="12">
    <location>
        <position position="153"/>
    </location>
    <ligand>
        <name>NAD(+)</name>
        <dbReference type="ChEBI" id="CHEBI:57540"/>
    </ligand>
</feature>
<feature type="binding site" evidence="9">
    <location>
        <position position="153"/>
    </location>
    <ligand>
        <name>NADPH</name>
        <dbReference type="ChEBI" id="CHEBI:57783"/>
    </ligand>
</feature>
<comment type="similarity">
    <text evidence="1 9 13">Belongs to the NAD-dependent glycerol-3-phosphate dehydrogenase family.</text>
</comment>
<reference evidence="17 18" key="1">
    <citation type="submission" date="2015-06" db="EMBL/GenBank/DDBJ databases">
        <title>Draft genome sequencing of a biphenyl-degrading bacterium, Janthinobacterium lividum MEG1.</title>
        <authorList>
            <person name="Shimodaira J."/>
            <person name="Hatta T."/>
        </authorList>
    </citation>
    <scope>NUCLEOTIDE SEQUENCE [LARGE SCALE GENOMIC DNA]</scope>
    <source>
        <strain evidence="17 18">MEG1</strain>
    </source>
</reference>
<keyword evidence="4 9" id="KW-0560">Oxidoreductase</keyword>
<proteinExistence type="inferred from homology"/>
<evidence type="ECO:0000259" key="15">
    <source>
        <dbReference type="Pfam" id="PF01210"/>
    </source>
</evidence>
<dbReference type="Gene3D" id="1.10.1040.10">
    <property type="entry name" value="N-(1-d-carboxylethyl)-l-norvaline Dehydrogenase, domain 2"/>
    <property type="match status" value="1"/>
</dbReference>
<evidence type="ECO:0000256" key="13">
    <source>
        <dbReference type="RuleBase" id="RU000437"/>
    </source>
</evidence>
<name>A0A1S1U207_9BURK</name>
<evidence type="ECO:0000313" key="18">
    <source>
        <dbReference type="Proteomes" id="UP000179840"/>
    </source>
</evidence>
<dbReference type="PANTHER" id="PTHR11728">
    <property type="entry name" value="GLYCEROL-3-PHOSPHATE DEHYDROGENASE"/>
    <property type="match status" value="1"/>
</dbReference>
<feature type="binding site" evidence="9">
    <location>
        <position position="294"/>
    </location>
    <ligand>
        <name>NADPH</name>
        <dbReference type="ChEBI" id="CHEBI:57783"/>
    </ligand>
</feature>
<keyword evidence="8 9" id="KW-1208">Phospholipid metabolism</keyword>
<dbReference type="InterPro" id="IPR011128">
    <property type="entry name" value="G3P_DH_NAD-dep_N"/>
</dbReference>
<feature type="binding site" evidence="9">
    <location>
        <position position="268"/>
    </location>
    <ligand>
        <name>NADPH</name>
        <dbReference type="ChEBI" id="CHEBI:57783"/>
    </ligand>
</feature>
<feature type="binding site" evidence="9">
    <location>
        <position position="149"/>
    </location>
    <ligand>
        <name>sn-glycerol 3-phosphate</name>
        <dbReference type="ChEBI" id="CHEBI:57597"/>
    </ligand>
</feature>
<keyword evidence="7 9" id="KW-0594">Phospholipid biosynthesis</keyword>
<comment type="catalytic activity">
    <reaction evidence="9">
        <text>sn-glycerol 3-phosphate + NAD(+) = dihydroxyacetone phosphate + NADH + H(+)</text>
        <dbReference type="Rhea" id="RHEA:11092"/>
        <dbReference type="ChEBI" id="CHEBI:15378"/>
        <dbReference type="ChEBI" id="CHEBI:57540"/>
        <dbReference type="ChEBI" id="CHEBI:57597"/>
        <dbReference type="ChEBI" id="CHEBI:57642"/>
        <dbReference type="ChEBI" id="CHEBI:57945"/>
        <dbReference type="EC" id="1.1.1.94"/>
    </reaction>
</comment>
<dbReference type="NCBIfam" id="NF000940">
    <property type="entry name" value="PRK00094.1-2"/>
    <property type="match status" value="1"/>
</dbReference>
<dbReference type="NCBIfam" id="NF000942">
    <property type="entry name" value="PRK00094.1-4"/>
    <property type="match status" value="1"/>
</dbReference>
<dbReference type="GO" id="GO:0006650">
    <property type="term" value="P:glycerophospholipid metabolic process"/>
    <property type="evidence" value="ECO:0007669"/>
    <property type="project" value="UniProtKB-UniRule"/>
</dbReference>
<dbReference type="InterPro" id="IPR006109">
    <property type="entry name" value="G3P_DH_NAD-dep_C"/>
</dbReference>
<dbReference type="InterPro" id="IPR006168">
    <property type="entry name" value="G3P_DH_NAD-dep"/>
</dbReference>
<evidence type="ECO:0000256" key="9">
    <source>
        <dbReference type="HAMAP-Rule" id="MF_00394"/>
    </source>
</evidence>
<comment type="caution">
    <text evidence="17">The sequence shown here is derived from an EMBL/GenBank/DDBJ whole genome shotgun (WGS) entry which is preliminary data.</text>
</comment>
<dbReference type="PRINTS" id="PR00077">
    <property type="entry name" value="GPDHDRGNASE"/>
</dbReference>
<keyword evidence="9" id="KW-0547">Nucleotide-binding</keyword>
<dbReference type="InterPro" id="IPR013328">
    <property type="entry name" value="6PGD_dom2"/>
</dbReference>
<feature type="active site" description="Proton acceptor" evidence="9 10">
    <location>
        <position position="204"/>
    </location>
</feature>
<dbReference type="InterPro" id="IPR036291">
    <property type="entry name" value="NAD(P)-bd_dom_sf"/>
</dbReference>
<evidence type="ECO:0000256" key="10">
    <source>
        <dbReference type="PIRSR" id="PIRSR000114-1"/>
    </source>
</evidence>
<dbReference type="GO" id="GO:0051287">
    <property type="term" value="F:NAD binding"/>
    <property type="evidence" value="ECO:0007669"/>
    <property type="project" value="InterPro"/>
</dbReference>
<feature type="binding site" evidence="9">
    <location>
        <position position="120"/>
    </location>
    <ligand>
        <name>NADPH</name>
        <dbReference type="ChEBI" id="CHEBI:57783"/>
    </ligand>
</feature>
<comment type="function">
    <text evidence="9">Catalyzes the reduction of the glycolytic intermediate dihydroxyacetone phosphate (DHAP) to sn-glycerol 3-phosphate (G3P), the key precursor for phospholipid synthesis.</text>
</comment>
<keyword evidence="3 9" id="KW-0521">NADP</keyword>
<dbReference type="PIRSF" id="PIRSF000114">
    <property type="entry name" value="Glycerol-3-P_dh"/>
    <property type="match status" value="1"/>
</dbReference>
<dbReference type="FunFam" id="1.10.1040.10:FF:000001">
    <property type="entry name" value="Glycerol-3-phosphate dehydrogenase [NAD(P)+]"/>
    <property type="match status" value="1"/>
</dbReference>
<dbReference type="UniPathway" id="UPA00940"/>
<evidence type="ECO:0000256" key="14">
    <source>
        <dbReference type="RuleBase" id="RU000439"/>
    </source>
</evidence>
<dbReference type="EMBL" id="LFKP01000014">
    <property type="protein sequence ID" value="OHV94148.1"/>
    <property type="molecule type" value="Genomic_DNA"/>
</dbReference>
<keyword evidence="6 9" id="KW-0443">Lipid metabolism</keyword>
<dbReference type="GO" id="GO:0046167">
    <property type="term" value="P:glycerol-3-phosphate biosynthetic process"/>
    <property type="evidence" value="ECO:0007669"/>
    <property type="project" value="UniProtKB-UniRule"/>
</dbReference>
<protein>
    <recommendedName>
        <fullName evidence="9">Glycerol-3-phosphate dehydrogenase [NAD(P)+]</fullName>
        <ecNumber evidence="9">1.1.1.94</ecNumber>
    </recommendedName>
    <alternativeName>
        <fullName evidence="9">NAD(P)(+)-dependent glycerol-3-phosphate dehydrogenase</fullName>
    </alternativeName>
    <alternativeName>
        <fullName evidence="9">NAD(P)H-dependent dihydroxyacetone-phosphate reductase</fullName>
    </alternativeName>
</protein>
<evidence type="ECO:0000256" key="4">
    <source>
        <dbReference type="ARBA" id="ARBA00023002"/>
    </source>
</evidence>
<dbReference type="Gene3D" id="3.40.50.720">
    <property type="entry name" value="NAD(P)-binding Rossmann-like Domain"/>
    <property type="match status" value="1"/>
</dbReference>
<dbReference type="Proteomes" id="UP000179840">
    <property type="component" value="Unassembled WGS sequence"/>
</dbReference>
<evidence type="ECO:0000256" key="7">
    <source>
        <dbReference type="ARBA" id="ARBA00023209"/>
    </source>
</evidence>
<comment type="caution">
    <text evidence="9">Lacks conserved residue(s) required for the propagation of feature annotation.</text>
</comment>
<feature type="binding site" evidence="11">
    <location>
        <begin position="268"/>
        <end position="269"/>
    </location>
    <ligand>
        <name>substrate</name>
    </ligand>
</feature>
<feature type="binding site" evidence="9">
    <location>
        <position position="151"/>
    </location>
    <ligand>
        <name>sn-glycerol 3-phosphate</name>
        <dbReference type="ChEBI" id="CHEBI:57597"/>
    </ligand>
</feature>
<comment type="catalytic activity">
    <reaction evidence="9 14">
        <text>sn-glycerol 3-phosphate + NADP(+) = dihydroxyacetone phosphate + NADPH + H(+)</text>
        <dbReference type="Rhea" id="RHEA:11096"/>
        <dbReference type="ChEBI" id="CHEBI:15378"/>
        <dbReference type="ChEBI" id="CHEBI:57597"/>
        <dbReference type="ChEBI" id="CHEBI:57642"/>
        <dbReference type="ChEBI" id="CHEBI:57783"/>
        <dbReference type="ChEBI" id="CHEBI:58349"/>
        <dbReference type="EC" id="1.1.1.94"/>
    </reaction>
</comment>
<feature type="binding site" evidence="9">
    <location>
        <position position="269"/>
    </location>
    <ligand>
        <name>sn-glycerol 3-phosphate</name>
        <dbReference type="ChEBI" id="CHEBI:57597"/>
    </ligand>
</feature>
<evidence type="ECO:0000256" key="3">
    <source>
        <dbReference type="ARBA" id="ARBA00022857"/>
    </source>
</evidence>
<evidence type="ECO:0000256" key="8">
    <source>
        <dbReference type="ARBA" id="ARBA00023264"/>
    </source>
</evidence>
<feature type="binding site" evidence="11">
    <location>
        <position position="120"/>
    </location>
    <ligand>
        <name>substrate</name>
    </ligand>
</feature>
<evidence type="ECO:0000259" key="16">
    <source>
        <dbReference type="Pfam" id="PF07479"/>
    </source>
</evidence>
<evidence type="ECO:0000256" key="11">
    <source>
        <dbReference type="PIRSR" id="PIRSR000114-2"/>
    </source>
</evidence>
<dbReference type="RefSeq" id="WP_071079853.1">
    <property type="nucleotide sequence ID" value="NZ_LFKP01000014.1"/>
</dbReference>